<dbReference type="InterPro" id="IPR006483">
    <property type="entry name" value="CRISPR-assoc_Cas3_HD"/>
</dbReference>
<keyword evidence="3" id="KW-0540">Nuclease</keyword>
<dbReference type="GO" id="GO:0003676">
    <property type="term" value="F:nucleic acid binding"/>
    <property type="evidence" value="ECO:0007669"/>
    <property type="project" value="InterPro"/>
</dbReference>
<evidence type="ECO:0000256" key="4">
    <source>
        <dbReference type="ARBA" id="ARBA00022723"/>
    </source>
</evidence>
<keyword evidence="6" id="KW-0378">Hydrolase</keyword>
<dbReference type="KEGG" id="mru:mru_0796"/>
<dbReference type="InterPro" id="IPR001650">
    <property type="entry name" value="Helicase_C-like"/>
</dbReference>
<dbReference type="GO" id="GO:0051607">
    <property type="term" value="P:defense response to virus"/>
    <property type="evidence" value="ECO:0007669"/>
    <property type="project" value="UniProtKB-KW"/>
</dbReference>
<dbReference type="GO" id="GO:0046872">
    <property type="term" value="F:metal ion binding"/>
    <property type="evidence" value="ECO:0007669"/>
    <property type="project" value="UniProtKB-KW"/>
</dbReference>
<gene>
    <name evidence="13" type="ordered locus">mru_0796</name>
</gene>
<keyword evidence="9" id="KW-0051">Antiviral defense</keyword>
<dbReference type="SUPFAM" id="SSF52540">
    <property type="entry name" value="P-loop containing nucleoside triphosphate hydrolases"/>
    <property type="match status" value="1"/>
</dbReference>
<dbReference type="GeneID" id="8770445"/>
<dbReference type="InterPro" id="IPR027417">
    <property type="entry name" value="P-loop_NTPase"/>
</dbReference>
<evidence type="ECO:0000256" key="9">
    <source>
        <dbReference type="ARBA" id="ARBA00023118"/>
    </source>
</evidence>
<dbReference type="EMBL" id="CP001719">
    <property type="protein sequence ID" value="ADC46647.1"/>
    <property type="molecule type" value="Genomic_DNA"/>
</dbReference>
<evidence type="ECO:0000259" key="11">
    <source>
        <dbReference type="PROSITE" id="PS51194"/>
    </source>
</evidence>
<dbReference type="Proteomes" id="UP000008680">
    <property type="component" value="Chromosome"/>
</dbReference>
<dbReference type="GO" id="GO:0004518">
    <property type="term" value="F:nuclease activity"/>
    <property type="evidence" value="ECO:0007669"/>
    <property type="project" value="UniProtKB-KW"/>
</dbReference>
<sequence>MVISHLNFNENESVIEINSDYFKVYAHKNELFNEHISKTLNIFKTIKSENILINFYDWFKDQGYIHLTFEEFNFLIEECVRFHDVGKLSFNFQLKRLNKNNPAKKKEQINVLKKFGLDSILNQFEGNHSLSGALSFLSKYYDVLPKNELFFLILAYVIIGHHTNLKDIVSQDDFFYKEFEENQALSTTLKFFALFFGLNQSTINQKFFQEINDIGFDFLENTINHYDSSFSFFYSYIYSLLISADSLATSEYKNSTDQIDYSKFNHRISDKLFAHMYKSFYNVKHNRNLLNETFNLNDICPEDINVLRKAMLLESSETLNNALMDDDKKIFFLNMPTGGGKTNTSMKLALDMVKNTDANRIIYAMPFINIIEQNFDVICKSFGLNEEEGNIRQIYSASETIFNKSDEETLEIILSDDFFNYPVICTTFVSLFNPIIKNNKKYKYRLNALSNSVIILDEIQSLPLRNWVSLYFIINELSEKYNIYFLIMSATLPSFDKLKLENIRDDDNFLNYNNVSLINNPEKYFNHDLFSRTNINGGIKKLGINDDCSIDYFLEIIRENFSQDYNKGLIVLNTIKSSRLIYDKLKDFSQEYNFDIDLLNSSILPNRRKNIIHKINQEDLSNYILISTQSIEAGVDVSFDFVIRDFSILDSIEQVRGRCNRSRELNDKFHDSNIKGNVYLINLEDDNSNLYKYIYKDVELKTRIKETINLFNEGFELNDDLNYQYSNILTYYDNVSLDINDVHDSMDQSFLRNDRRNIVFWNKMKYSKIQKKKGIHIILNDLKQYSIFIPLDIKIYDDSLNLDKTIEDMDLNELREIYDEFGKHFIFSLNEILFMKENSDFLIEGDYVIGEEVLNHFQTMVARVKDDYNQKLLVEKVFSSILSNFIMNISFNNSDLEEQIKELDKESYFYILEKNMIGDSEEHFYSEEYGFNFKPTITNIL</sequence>
<dbReference type="PROSITE" id="PS51194">
    <property type="entry name" value="HELICASE_CTER"/>
    <property type="match status" value="1"/>
</dbReference>
<evidence type="ECO:0000256" key="5">
    <source>
        <dbReference type="ARBA" id="ARBA00022741"/>
    </source>
</evidence>
<dbReference type="InterPro" id="IPR014001">
    <property type="entry name" value="Helicase_ATP-bd"/>
</dbReference>
<evidence type="ECO:0000313" key="13">
    <source>
        <dbReference type="EMBL" id="ADC46647.1"/>
    </source>
</evidence>
<dbReference type="OrthoDB" id="43851at2157"/>
<dbReference type="Pfam" id="PF00270">
    <property type="entry name" value="DEAD"/>
    <property type="match status" value="1"/>
</dbReference>
<evidence type="ECO:0000256" key="1">
    <source>
        <dbReference type="ARBA" id="ARBA00006847"/>
    </source>
</evidence>
<evidence type="ECO:0000313" key="14">
    <source>
        <dbReference type="Proteomes" id="UP000008680"/>
    </source>
</evidence>
<dbReference type="AlphaFoldDB" id="D3E286"/>
<protein>
    <submittedName>
        <fullName evidence="13">CRISPR-associated helicase Cas3</fullName>
    </submittedName>
</protein>
<keyword evidence="8" id="KW-0067">ATP-binding</keyword>
<dbReference type="InterPro" id="IPR006474">
    <property type="entry name" value="Helicase_Cas3_CRISPR-ass_core"/>
</dbReference>
<dbReference type="CDD" id="cd17930">
    <property type="entry name" value="DEXHc_cas3"/>
    <property type="match status" value="1"/>
</dbReference>
<keyword evidence="4" id="KW-0479">Metal-binding</keyword>
<dbReference type="PROSITE" id="PS51643">
    <property type="entry name" value="HD_CAS3"/>
    <property type="match status" value="1"/>
</dbReference>
<dbReference type="PATRIC" id="fig|634498.28.peg.797"/>
<dbReference type="Gene3D" id="3.40.50.300">
    <property type="entry name" value="P-loop containing nucleotide triphosphate hydrolases"/>
    <property type="match status" value="2"/>
</dbReference>
<dbReference type="GO" id="GO:0016787">
    <property type="term" value="F:hydrolase activity"/>
    <property type="evidence" value="ECO:0007669"/>
    <property type="project" value="UniProtKB-KW"/>
</dbReference>
<dbReference type="Pfam" id="PF22590">
    <property type="entry name" value="Cas3-like_C_2"/>
    <property type="match status" value="1"/>
</dbReference>
<keyword evidence="5" id="KW-0547">Nucleotide-binding</keyword>
<dbReference type="NCBIfam" id="TIGR01587">
    <property type="entry name" value="cas3_core"/>
    <property type="match status" value="1"/>
</dbReference>
<dbReference type="PROSITE" id="PS51192">
    <property type="entry name" value="HELICASE_ATP_BIND_1"/>
    <property type="match status" value="1"/>
</dbReference>
<feature type="domain" description="Helicase ATP-binding" evidence="10">
    <location>
        <begin position="322"/>
        <end position="510"/>
    </location>
</feature>
<dbReference type="GO" id="GO:0140097">
    <property type="term" value="F:catalytic activity, acting on DNA"/>
    <property type="evidence" value="ECO:0007669"/>
    <property type="project" value="UniProtKB-ARBA"/>
</dbReference>
<name>D3E286_METRM</name>
<dbReference type="GO" id="GO:0005524">
    <property type="term" value="F:ATP binding"/>
    <property type="evidence" value="ECO:0007669"/>
    <property type="project" value="UniProtKB-KW"/>
</dbReference>
<proteinExistence type="inferred from homology"/>
<dbReference type="SMART" id="SM00490">
    <property type="entry name" value="HELICc"/>
    <property type="match status" value="1"/>
</dbReference>
<evidence type="ECO:0000256" key="2">
    <source>
        <dbReference type="ARBA" id="ARBA00009046"/>
    </source>
</evidence>
<dbReference type="GO" id="GO:0004386">
    <property type="term" value="F:helicase activity"/>
    <property type="evidence" value="ECO:0007669"/>
    <property type="project" value="UniProtKB-KW"/>
</dbReference>
<organism evidence="13 14">
    <name type="scientific">Methanobrevibacter ruminantium (strain ATCC 35063 / DSM 1093 / JCM 13430 / OCM 146 / M1)</name>
    <name type="common">Methanobacterium ruminantium</name>
    <dbReference type="NCBI Taxonomy" id="634498"/>
    <lineage>
        <taxon>Archaea</taxon>
        <taxon>Methanobacteriati</taxon>
        <taxon>Methanobacteriota</taxon>
        <taxon>Methanomada group</taxon>
        <taxon>Methanobacteria</taxon>
        <taxon>Methanobacteriales</taxon>
        <taxon>Methanobacteriaceae</taxon>
        <taxon>Methanobrevibacter</taxon>
    </lineage>
</organism>
<dbReference type="InterPro" id="IPR054712">
    <property type="entry name" value="Cas3-like_dom"/>
</dbReference>
<feature type="domain" description="HD Cas3-type" evidence="12">
    <location>
        <begin position="25"/>
        <end position="247"/>
    </location>
</feature>
<evidence type="ECO:0000256" key="3">
    <source>
        <dbReference type="ARBA" id="ARBA00022722"/>
    </source>
</evidence>
<keyword evidence="14" id="KW-1185">Reference proteome</keyword>
<dbReference type="CDD" id="cd09641">
    <property type="entry name" value="Cas3''_I"/>
    <property type="match status" value="1"/>
</dbReference>
<comment type="similarity">
    <text evidence="1">In the N-terminal section; belongs to the CRISPR-associated nuclease Cas3-HD family.</text>
</comment>
<feature type="domain" description="Helicase C-terminal" evidence="11">
    <location>
        <begin position="549"/>
        <end position="716"/>
    </location>
</feature>
<dbReference type="Gene3D" id="1.10.3210.30">
    <property type="match status" value="1"/>
</dbReference>
<dbReference type="RefSeq" id="WP_012955598.1">
    <property type="nucleotide sequence ID" value="NC_013790.1"/>
</dbReference>
<dbReference type="eggNOG" id="arCOG01445">
    <property type="taxonomic scope" value="Archaea"/>
</dbReference>
<dbReference type="InterPro" id="IPR038257">
    <property type="entry name" value="CRISPR-assoc_Cas3_HD_sf"/>
</dbReference>
<keyword evidence="7" id="KW-0347">Helicase</keyword>
<dbReference type="SMART" id="SM00487">
    <property type="entry name" value="DEXDc"/>
    <property type="match status" value="1"/>
</dbReference>
<dbReference type="HOGENOM" id="CLU_010123_1_1_2"/>
<evidence type="ECO:0000256" key="7">
    <source>
        <dbReference type="ARBA" id="ARBA00022806"/>
    </source>
</evidence>
<dbReference type="eggNOG" id="arCOG03215">
    <property type="taxonomic scope" value="Archaea"/>
</dbReference>
<dbReference type="STRING" id="634498.mru_0796"/>
<evidence type="ECO:0000259" key="12">
    <source>
        <dbReference type="PROSITE" id="PS51643"/>
    </source>
</evidence>
<dbReference type="NCBIfam" id="TIGR01596">
    <property type="entry name" value="cas3_HD"/>
    <property type="match status" value="1"/>
</dbReference>
<evidence type="ECO:0000259" key="10">
    <source>
        <dbReference type="PROSITE" id="PS51192"/>
    </source>
</evidence>
<comment type="similarity">
    <text evidence="2">In the central section; belongs to the CRISPR-associated helicase Cas3 family.</text>
</comment>
<evidence type="ECO:0000256" key="8">
    <source>
        <dbReference type="ARBA" id="ARBA00022840"/>
    </source>
</evidence>
<evidence type="ECO:0000256" key="6">
    <source>
        <dbReference type="ARBA" id="ARBA00022801"/>
    </source>
</evidence>
<reference evidence="13 14" key="1">
    <citation type="journal article" date="2010" name="PLoS ONE">
        <title>The genome sequence of the rumen methanogen Methanobrevibacter ruminantium reveals new possibilities for controlling ruminant methane emissions.</title>
        <authorList>
            <person name="Leahy S.C."/>
            <person name="Kelly W.J."/>
            <person name="Altermann E."/>
            <person name="Ronimus R.S."/>
            <person name="Yeoman C.J."/>
            <person name="Pacheco D.M."/>
            <person name="Li D."/>
            <person name="Kong Z."/>
            <person name="McTavish S."/>
            <person name="Sang C."/>
            <person name="Lambie S.C."/>
            <person name="Janssen P.H."/>
            <person name="Dey D."/>
            <person name="Attwood G.T."/>
        </authorList>
    </citation>
    <scope>NUCLEOTIDE SEQUENCE [LARGE SCALE GENOMIC DNA]</scope>
    <source>
        <strain evidence="14">ATCC 35063 / DSM 1093 / JCM 13430 / OCM 146 / M1</strain>
    </source>
</reference>
<dbReference type="InterPro" id="IPR011545">
    <property type="entry name" value="DEAD/DEAH_box_helicase_dom"/>
</dbReference>
<accession>D3E286</accession>